<gene>
    <name evidence="2" type="ORF">MICAG_1280007</name>
</gene>
<name>I4HGV7_MICAE</name>
<comment type="caution">
    <text evidence="2">The sequence shown here is derived from an EMBL/GenBank/DDBJ whole genome shotgun (WGS) entry which is preliminary data.</text>
</comment>
<protein>
    <submittedName>
        <fullName evidence="2">Uncharacterized protein</fullName>
    </submittedName>
</protein>
<proteinExistence type="predicted"/>
<evidence type="ECO:0000313" key="2">
    <source>
        <dbReference type="EMBL" id="CCI21281.1"/>
    </source>
</evidence>
<keyword evidence="1" id="KW-1133">Transmembrane helix</keyword>
<dbReference type="Proteomes" id="UP000005291">
    <property type="component" value="Unassembled WGS sequence"/>
</dbReference>
<sequence length="62" mass="6820">MLPYRTIPSPEEPISTGYKTMETFTKLAAQATVLMLIIGLIVYGILLFQQFSVLDTASLLGI</sequence>
<accession>I4HGV7</accession>
<evidence type="ECO:0000313" key="3">
    <source>
        <dbReference type="Proteomes" id="UP000005291"/>
    </source>
</evidence>
<dbReference type="AlphaFoldDB" id="I4HGV7"/>
<organism evidence="2 3">
    <name type="scientific">Microcystis aeruginosa PCC 9808</name>
    <dbReference type="NCBI Taxonomy" id="1160284"/>
    <lineage>
        <taxon>Bacteria</taxon>
        <taxon>Bacillati</taxon>
        <taxon>Cyanobacteriota</taxon>
        <taxon>Cyanophyceae</taxon>
        <taxon>Oscillatoriophycideae</taxon>
        <taxon>Chroococcales</taxon>
        <taxon>Microcystaceae</taxon>
        <taxon>Microcystis</taxon>
    </lineage>
</organism>
<feature type="transmembrane region" description="Helical" evidence="1">
    <location>
        <begin position="27"/>
        <end position="48"/>
    </location>
</feature>
<keyword evidence="1" id="KW-0812">Transmembrane</keyword>
<evidence type="ECO:0000256" key="1">
    <source>
        <dbReference type="SAM" id="Phobius"/>
    </source>
</evidence>
<keyword evidence="1" id="KW-0472">Membrane</keyword>
<dbReference type="EMBL" id="CAIN01000033">
    <property type="protein sequence ID" value="CCI21281.1"/>
    <property type="molecule type" value="Genomic_DNA"/>
</dbReference>
<dbReference type="HOGENOM" id="CLU_2899142_0_0_3"/>
<reference evidence="2 3" key="1">
    <citation type="submission" date="2012-04" db="EMBL/GenBank/DDBJ databases">
        <authorList>
            <person name="Genoscope - CEA"/>
        </authorList>
    </citation>
    <scope>NUCLEOTIDE SEQUENCE [LARGE SCALE GENOMIC DNA]</scope>
    <source>
        <strain evidence="2 3">9808</strain>
    </source>
</reference>